<dbReference type="InterPro" id="IPR011042">
    <property type="entry name" value="6-blade_b-propeller_TolB-like"/>
</dbReference>
<evidence type="ECO:0000256" key="2">
    <source>
        <dbReference type="PROSITE-ProRule" id="PRU00504"/>
    </source>
</evidence>
<reference evidence="3 4" key="1">
    <citation type="journal article" date="2018" name="BMC Genomics">
        <title>The genome of Naegleria lovaniensis, the basis for a comparative approach to unravel pathogenicity factors of the human pathogenic amoeba N. fowleri.</title>
        <authorList>
            <person name="Liechti N."/>
            <person name="Schurch N."/>
            <person name="Bruggmann R."/>
            <person name="Wittwer M."/>
        </authorList>
    </citation>
    <scope>NUCLEOTIDE SEQUENCE [LARGE SCALE GENOMIC DNA]</scope>
    <source>
        <strain evidence="3 4">ATCC 30569</strain>
    </source>
</reference>
<evidence type="ECO:0000313" key="4">
    <source>
        <dbReference type="Proteomes" id="UP000816034"/>
    </source>
</evidence>
<dbReference type="InterPro" id="IPR001258">
    <property type="entry name" value="NHL_repeat"/>
</dbReference>
<evidence type="ECO:0000313" key="3">
    <source>
        <dbReference type="EMBL" id="KAG2374040.1"/>
    </source>
</evidence>
<dbReference type="EMBL" id="PYSW02000048">
    <property type="protein sequence ID" value="KAG2374040.1"/>
    <property type="molecule type" value="Genomic_DNA"/>
</dbReference>
<dbReference type="GO" id="GO:0000209">
    <property type="term" value="P:protein polyubiquitination"/>
    <property type="evidence" value="ECO:0007669"/>
    <property type="project" value="TreeGrafter"/>
</dbReference>
<dbReference type="InterPro" id="IPR050952">
    <property type="entry name" value="TRIM-NHL_E3_ligases"/>
</dbReference>
<protein>
    <recommendedName>
        <fullName evidence="5">NHL repeat domain-containing protein</fullName>
    </recommendedName>
</protein>
<accession>A0AA88G9S9</accession>
<organism evidence="3 4">
    <name type="scientific">Naegleria lovaniensis</name>
    <name type="common">Amoeba</name>
    <dbReference type="NCBI Taxonomy" id="51637"/>
    <lineage>
        <taxon>Eukaryota</taxon>
        <taxon>Discoba</taxon>
        <taxon>Heterolobosea</taxon>
        <taxon>Tetramitia</taxon>
        <taxon>Eutetramitia</taxon>
        <taxon>Vahlkampfiidae</taxon>
        <taxon>Naegleria</taxon>
    </lineage>
</organism>
<gene>
    <name evidence="3" type="ORF">C9374_011119</name>
</gene>
<feature type="repeat" description="NHL" evidence="2">
    <location>
        <begin position="311"/>
        <end position="355"/>
    </location>
</feature>
<dbReference type="GO" id="GO:0043161">
    <property type="term" value="P:proteasome-mediated ubiquitin-dependent protein catabolic process"/>
    <property type="evidence" value="ECO:0007669"/>
    <property type="project" value="TreeGrafter"/>
</dbReference>
<proteinExistence type="predicted"/>
<dbReference type="GeneID" id="68103573"/>
<keyword evidence="1" id="KW-0677">Repeat</keyword>
<dbReference type="PANTHER" id="PTHR24104:SF25">
    <property type="entry name" value="PROTEIN LIN-41"/>
    <property type="match status" value="1"/>
</dbReference>
<keyword evidence="4" id="KW-1185">Reference proteome</keyword>
<evidence type="ECO:0008006" key="5">
    <source>
        <dbReference type="Google" id="ProtNLM"/>
    </source>
</evidence>
<comment type="caution">
    <text evidence="3">The sequence shown here is derived from an EMBL/GenBank/DDBJ whole genome shotgun (WGS) entry which is preliminary data.</text>
</comment>
<dbReference type="Pfam" id="PF01436">
    <property type="entry name" value="NHL"/>
    <property type="match status" value="1"/>
</dbReference>
<dbReference type="GO" id="GO:0008270">
    <property type="term" value="F:zinc ion binding"/>
    <property type="evidence" value="ECO:0007669"/>
    <property type="project" value="UniProtKB-KW"/>
</dbReference>
<dbReference type="SUPFAM" id="SSF101898">
    <property type="entry name" value="NHL repeat"/>
    <property type="match status" value="1"/>
</dbReference>
<dbReference type="PROSITE" id="PS51125">
    <property type="entry name" value="NHL"/>
    <property type="match status" value="1"/>
</dbReference>
<dbReference type="GO" id="GO:0061630">
    <property type="term" value="F:ubiquitin protein ligase activity"/>
    <property type="evidence" value="ECO:0007669"/>
    <property type="project" value="TreeGrafter"/>
</dbReference>
<dbReference type="Gene3D" id="2.120.10.30">
    <property type="entry name" value="TolB, C-terminal domain"/>
    <property type="match status" value="2"/>
</dbReference>
<dbReference type="PANTHER" id="PTHR24104">
    <property type="entry name" value="E3 UBIQUITIN-PROTEIN LIGASE NHLRC1-RELATED"/>
    <property type="match status" value="1"/>
</dbReference>
<dbReference type="CDD" id="cd05819">
    <property type="entry name" value="NHL"/>
    <property type="match status" value="1"/>
</dbReference>
<dbReference type="Proteomes" id="UP000816034">
    <property type="component" value="Unassembled WGS sequence"/>
</dbReference>
<name>A0AA88G9S9_NAELO</name>
<dbReference type="RefSeq" id="XP_044543214.1">
    <property type="nucleotide sequence ID" value="XM_044686740.1"/>
</dbReference>
<dbReference type="AlphaFoldDB" id="A0AA88G9S9"/>
<sequence length="395" mass="45390">MLSSIKHYNTVIGDGLFDCNNDSSVVVILVLYDFLIPNIHNHHHRPIPMIPYTKSTIFKTPNLDTNNTKIINHDDHTDQNFVAENTYLMRFLFHKFKLRMKKYHENVCCGFSGNFELCEYIAPSEIQDQFLYPYDVKISYKFKLILVSDNGKSRIQAFDLDSKELLFKINLNCKPLFIELDIYDNLLVGADDECLYLFDMESKQQLWRRGLKNKPGRGLYQFFGISSITVNTIATDAGYGNIFVCDSSNSRIKVLSKDGDFLYTFGKYVKQSSIPIQTPFGLNLDHEGKIFVSDRFNHRVHVVSQKGNQLLFTFGSRGSNNGEFQFPGSIVIDKFTKKVLVSDEWNCRISIFSQDGTFENCCSESDMVPSGMCIDQRNGQLFVADRANNRLILFK</sequence>
<evidence type="ECO:0000256" key="1">
    <source>
        <dbReference type="ARBA" id="ARBA00022737"/>
    </source>
</evidence>